<dbReference type="CDD" id="cd06259">
    <property type="entry name" value="YdcF-like"/>
    <property type="match status" value="1"/>
</dbReference>
<dbReference type="Gene3D" id="3.40.50.620">
    <property type="entry name" value="HUPs"/>
    <property type="match status" value="1"/>
</dbReference>
<protein>
    <submittedName>
        <fullName evidence="3">YdcF family protein</fullName>
    </submittedName>
</protein>
<dbReference type="AlphaFoldDB" id="A0AA97ASN0"/>
<accession>A0AA97ASN0</accession>
<sequence>MLGKLSRQHPPLGTIWIIIIALIGLSIIPSRLMIARHLAPQPEAVLVLGGGTGREEAAAQLAQHYPSLMIWVSSGRSPQDIYAIFQSASVSTTRLHLDYRATDTVTNFTTLVPELKQHQIQHVFLVTSDFHMPRAQAIATVVLGSQGIAFTPVAVGTNEPQEPVIQIARDVCRSIVWLLTGRTGASLRQQLLFLPNEILDNS</sequence>
<gene>
    <name evidence="3" type="ORF">HJG54_31000</name>
</gene>
<reference evidence="3" key="1">
    <citation type="submission" date="2020-05" db="EMBL/GenBank/DDBJ databases">
        <authorList>
            <person name="Zhu T."/>
            <person name="Keshari N."/>
            <person name="Lu X."/>
        </authorList>
    </citation>
    <scope>NUCLEOTIDE SEQUENCE</scope>
    <source>
        <strain evidence="3">NK1-12</strain>
    </source>
</reference>
<proteinExistence type="predicted"/>
<organism evidence="3">
    <name type="scientific">Leptolyngbya sp. NK1-12</name>
    <dbReference type="NCBI Taxonomy" id="2547451"/>
    <lineage>
        <taxon>Bacteria</taxon>
        <taxon>Bacillati</taxon>
        <taxon>Cyanobacteriota</taxon>
        <taxon>Cyanophyceae</taxon>
        <taxon>Leptolyngbyales</taxon>
        <taxon>Leptolyngbyaceae</taxon>
        <taxon>Leptolyngbya group</taxon>
        <taxon>Leptolyngbya</taxon>
    </lineage>
</organism>
<keyword evidence="1" id="KW-0472">Membrane</keyword>
<evidence type="ECO:0000259" key="2">
    <source>
        <dbReference type="Pfam" id="PF02698"/>
    </source>
</evidence>
<feature type="transmembrane region" description="Helical" evidence="1">
    <location>
        <begin position="12"/>
        <end position="28"/>
    </location>
</feature>
<feature type="domain" description="DUF218" evidence="2">
    <location>
        <begin position="43"/>
        <end position="160"/>
    </location>
</feature>
<dbReference type="RefSeq" id="WP_316436977.1">
    <property type="nucleotide sequence ID" value="NZ_CP053587.1"/>
</dbReference>
<dbReference type="PANTHER" id="PTHR30336:SF20">
    <property type="entry name" value="DUF218 DOMAIN-CONTAINING PROTEIN"/>
    <property type="match status" value="1"/>
</dbReference>
<name>A0AA97ASN0_9CYAN</name>
<dbReference type="Pfam" id="PF02698">
    <property type="entry name" value="DUF218"/>
    <property type="match status" value="1"/>
</dbReference>
<dbReference type="InterPro" id="IPR003848">
    <property type="entry name" value="DUF218"/>
</dbReference>
<dbReference type="InterPro" id="IPR014729">
    <property type="entry name" value="Rossmann-like_a/b/a_fold"/>
</dbReference>
<dbReference type="InterPro" id="IPR051599">
    <property type="entry name" value="Cell_Envelope_Assoc"/>
</dbReference>
<dbReference type="PANTHER" id="PTHR30336">
    <property type="entry name" value="INNER MEMBRANE PROTEIN, PROBABLE PERMEASE"/>
    <property type="match status" value="1"/>
</dbReference>
<evidence type="ECO:0000313" key="3">
    <source>
        <dbReference type="EMBL" id="WNZ27318.1"/>
    </source>
</evidence>
<evidence type="ECO:0000256" key="1">
    <source>
        <dbReference type="SAM" id="Phobius"/>
    </source>
</evidence>
<keyword evidence="1" id="KW-1133">Transmembrane helix</keyword>
<dbReference type="GO" id="GO:0005886">
    <property type="term" value="C:plasma membrane"/>
    <property type="evidence" value="ECO:0007669"/>
    <property type="project" value="TreeGrafter"/>
</dbReference>
<keyword evidence="1" id="KW-0812">Transmembrane</keyword>
<dbReference type="EMBL" id="CP053587">
    <property type="protein sequence ID" value="WNZ27318.1"/>
    <property type="molecule type" value="Genomic_DNA"/>
</dbReference>